<reference evidence="3" key="1">
    <citation type="submission" date="2022-11" db="UniProtKB">
        <authorList>
            <consortium name="WormBaseParasite"/>
        </authorList>
    </citation>
    <scope>IDENTIFICATION</scope>
</reference>
<organism evidence="2 3">
    <name type="scientific">Romanomermis culicivorax</name>
    <name type="common">Nematode worm</name>
    <dbReference type="NCBI Taxonomy" id="13658"/>
    <lineage>
        <taxon>Eukaryota</taxon>
        <taxon>Metazoa</taxon>
        <taxon>Ecdysozoa</taxon>
        <taxon>Nematoda</taxon>
        <taxon>Enoplea</taxon>
        <taxon>Dorylaimia</taxon>
        <taxon>Mermithida</taxon>
        <taxon>Mermithoidea</taxon>
        <taxon>Mermithidae</taxon>
        <taxon>Romanomermis</taxon>
    </lineage>
</organism>
<keyword evidence="2" id="KW-1185">Reference proteome</keyword>
<keyword evidence="1" id="KW-1133">Transmembrane helix</keyword>
<feature type="transmembrane region" description="Helical" evidence="1">
    <location>
        <begin position="53"/>
        <end position="74"/>
    </location>
</feature>
<evidence type="ECO:0000313" key="2">
    <source>
        <dbReference type="Proteomes" id="UP000887565"/>
    </source>
</evidence>
<feature type="transmembrane region" description="Helical" evidence="1">
    <location>
        <begin position="20"/>
        <end position="41"/>
    </location>
</feature>
<name>A0A915IZ33_ROMCU</name>
<dbReference type="WBParaSite" id="nRc.2.0.1.t18696-RA">
    <property type="protein sequence ID" value="nRc.2.0.1.t18696-RA"/>
    <property type="gene ID" value="nRc.2.0.1.g18696"/>
</dbReference>
<proteinExistence type="predicted"/>
<evidence type="ECO:0000313" key="3">
    <source>
        <dbReference type="WBParaSite" id="nRc.2.0.1.t18696-RA"/>
    </source>
</evidence>
<keyword evidence="1" id="KW-0812">Transmembrane</keyword>
<evidence type="ECO:0000256" key="1">
    <source>
        <dbReference type="SAM" id="Phobius"/>
    </source>
</evidence>
<sequence length="143" mass="16227">MFNKSDSYEIFCDKERTSLLSFLLAIAFIIGTICGLITNCINLKIFMHKRYPTTTLSIYQMVLCFVDMVALLIGGCCDHSQQPQVGSDMNMWQQTASIRQSSANVEWASASEETRQFLPGTLSDNRNHQKRIEIRQHSTVLAI</sequence>
<protein>
    <submittedName>
        <fullName evidence="3">G-protein coupled receptors family 1 profile domain-containing protein</fullName>
    </submittedName>
</protein>
<dbReference type="Proteomes" id="UP000887565">
    <property type="component" value="Unplaced"/>
</dbReference>
<dbReference type="AlphaFoldDB" id="A0A915IZ33"/>
<keyword evidence="1" id="KW-0472">Membrane</keyword>
<accession>A0A915IZ33</accession>